<protein>
    <recommendedName>
        <fullName evidence="19 22">D-alanine--D-alanine ligase</fullName>
        <ecNumber evidence="6 22">6.3.2.4</ecNumber>
    </recommendedName>
    <alternativeName>
        <fullName evidence="21 22">D-Ala-D-Ala ligase</fullName>
    </alternativeName>
    <alternativeName>
        <fullName evidence="20 22">D-alanylalanine synthetase</fullName>
    </alternativeName>
</protein>
<reference evidence="28" key="1">
    <citation type="submission" date="2016-10" db="EMBL/GenBank/DDBJ databases">
        <authorList>
            <person name="Varghese N."/>
            <person name="Submissions S."/>
        </authorList>
    </citation>
    <scope>NUCLEOTIDE SEQUENCE [LARGE SCALE GENOMIC DNA]</scope>
    <source>
        <strain evidence="28">DSM 25751</strain>
    </source>
</reference>
<evidence type="ECO:0000256" key="19">
    <source>
        <dbReference type="ARBA" id="ARBA00068427"/>
    </source>
</evidence>
<dbReference type="NCBIfam" id="TIGR01205">
    <property type="entry name" value="D_ala_D_alaTIGR"/>
    <property type="match status" value="1"/>
</dbReference>
<dbReference type="GO" id="GO:0009252">
    <property type="term" value="P:peptidoglycan biosynthetic process"/>
    <property type="evidence" value="ECO:0007669"/>
    <property type="project" value="UniProtKB-UniRule"/>
</dbReference>
<keyword evidence="14 22" id="KW-0573">Peptidoglycan synthesis</keyword>
<dbReference type="Pfam" id="PF07478">
    <property type="entry name" value="Dala_Dala_lig_C"/>
    <property type="match status" value="1"/>
</dbReference>
<keyword evidence="12 24" id="KW-0460">Magnesium</keyword>
<dbReference type="GO" id="GO:0008716">
    <property type="term" value="F:D-alanine-D-alanine ligase activity"/>
    <property type="evidence" value="ECO:0007669"/>
    <property type="project" value="UniProtKB-UniRule"/>
</dbReference>
<dbReference type="PIRSF" id="PIRSF039102">
    <property type="entry name" value="Ddl/VanB"/>
    <property type="match status" value="1"/>
</dbReference>
<evidence type="ECO:0000256" key="4">
    <source>
        <dbReference type="ARBA" id="ARBA00004752"/>
    </source>
</evidence>
<evidence type="ECO:0000256" key="20">
    <source>
        <dbReference type="ARBA" id="ARBA00076288"/>
    </source>
</evidence>
<dbReference type="InterPro" id="IPR011127">
    <property type="entry name" value="Dala_Dala_lig_N"/>
</dbReference>
<comment type="cofactor">
    <cofactor evidence="1">
        <name>Mn(2+)</name>
        <dbReference type="ChEBI" id="CHEBI:29035"/>
    </cofactor>
</comment>
<dbReference type="FunFam" id="3.30.1490.20:FF:000007">
    <property type="entry name" value="D-alanine--D-alanine ligase"/>
    <property type="match status" value="1"/>
</dbReference>
<gene>
    <name evidence="22" type="primary">ddl</name>
    <name evidence="27" type="ORF">SAMN04488113_10583</name>
</gene>
<keyword evidence="8 22" id="KW-0436">Ligase</keyword>
<dbReference type="GO" id="GO:0005829">
    <property type="term" value="C:cytosol"/>
    <property type="evidence" value="ECO:0007669"/>
    <property type="project" value="TreeGrafter"/>
</dbReference>
<dbReference type="FunFam" id="3.30.470.20:FF:000008">
    <property type="entry name" value="D-alanine--D-alanine ligase"/>
    <property type="match status" value="1"/>
</dbReference>
<evidence type="ECO:0000256" key="14">
    <source>
        <dbReference type="ARBA" id="ARBA00022984"/>
    </source>
</evidence>
<feature type="active site" evidence="23">
    <location>
        <position position="177"/>
    </location>
</feature>
<evidence type="ECO:0000256" key="15">
    <source>
        <dbReference type="ARBA" id="ARBA00023211"/>
    </source>
</evidence>
<feature type="active site" evidence="23">
    <location>
        <position position="311"/>
    </location>
</feature>
<evidence type="ECO:0000256" key="21">
    <source>
        <dbReference type="ARBA" id="ARBA00077154"/>
    </source>
</evidence>
<keyword evidence="15 24" id="KW-0464">Manganese</keyword>
<name>A0A1H6SBM5_9LACT</name>
<dbReference type="InterPro" id="IPR013815">
    <property type="entry name" value="ATP_grasp_subdomain_1"/>
</dbReference>
<comment type="function">
    <text evidence="2 22">Cell wall formation.</text>
</comment>
<dbReference type="HAMAP" id="MF_00047">
    <property type="entry name" value="Dala_Dala_lig"/>
    <property type="match status" value="1"/>
</dbReference>
<keyword evidence="13 22" id="KW-0133">Cell shape</keyword>
<comment type="subcellular location">
    <subcellularLocation>
        <location evidence="3 22">Cytoplasm</location>
    </subcellularLocation>
</comment>
<keyword evidence="9 24" id="KW-0479">Metal-binding</keyword>
<dbReference type="PROSITE" id="PS00844">
    <property type="entry name" value="DALA_DALA_LIGASE_2"/>
    <property type="match status" value="1"/>
</dbReference>
<dbReference type="Gene3D" id="3.30.470.20">
    <property type="entry name" value="ATP-grasp fold, B domain"/>
    <property type="match status" value="1"/>
</dbReference>
<evidence type="ECO:0000256" key="12">
    <source>
        <dbReference type="ARBA" id="ARBA00022842"/>
    </source>
</evidence>
<feature type="binding site" evidence="24">
    <location>
        <position position="287"/>
    </location>
    <ligand>
        <name>Mg(2+)</name>
        <dbReference type="ChEBI" id="CHEBI:18420"/>
        <label>1</label>
    </ligand>
</feature>
<comment type="similarity">
    <text evidence="5 22">Belongs to the D-alanine--D-alanine ligase family.</text>
</comment>
<accession>A0A1H6SBM5</accession>
<feature type="binding site" evidence="24">
    <location>
        <position position="300"/>
    </location>
    <ligand>
        <name>Mg(2+)</name>
        <dbReference type="ChEBI" id="CHEBI:18420"/>
        <label>1</label>
    </ligand>
</feature>
<dbReference type="InterPro" id="IPR011095">
    <property type="entry name" value="Dala_Dala_lig_C"/>
</dbReference>
<dbReference type="SUPFAM" id="SSF56059">
    <property type="entry name" value="Glutathione synthetase ATP-binding domain-like"/>
    <property type="match status" value="1"/>
</dbReference>
<dbReference type="UniPathway" id="UPA00219"/>
<dbReference type="Proteomes" id="UP000198564">
    <property type="component" value="Unassembled WGS sequence"/>
</dbReference>
<dbReference type="InterPro" id="IPR016185">
    <property type="entry name" value="PreATP-grasp_dom_sf"/>
</dbReference>
<evidence type="ECO:0000256" key="1">
    <source>
        <dbReference type="ARBA" id="ARBA00001936"/>
    </source>
</evidence>
<dbReference type="InterPro" id="IPR000291">
    <property type="entry name" value="D-Ala_lig_Van_CS"/>
</dbReference>
<dbReference type="RefSeq" id="WP_091633237.1">
    <property type="nucleotide sequence ID" value="NZ_FNYW01000005.1"/>
</dbReference>
<dbReference type="PROSITE" id="PS50975">
    <property type="entry name" value="ATP_GRASP"/>
    <property type="match status" value="1"/>
</dbReference>
<dbReference type="GO" id="GO:0046872">
    <property type="term" value="F:metal ion binding"/>
    <property type="evidence" value="ECO:0007669"/>
    <property type="project" value="UniProtKB-KW"/>
</dbReference>
<dbReference type="OrthoDB" id="9813261at2"/>
<keyword evidence="10 25" id="KW-0547">Nucleotide-binding</keyword>
<dbReference type="PANTHER" id="PTHR23132:SF25">
    <property type="entry name" value="D-ALANINE--D-ALANINE LIGASE A"/>
    <property type="match status" value="1"/>
</dbReference>
<comment type="pathway">
    <text evidence="18">Glycan biosynthesis.</text>
</comment>
<keyword evidence="28" id="KW-1185">Reference proteome</keyword>
<evidence type="ECO:0000313" key="28">
    <source>
        <dbReference type="Proteomes" id="UP000198564"/>
    </source>
</evidence>
<evidence type="ECO:0000256" key="17">
    <source>
        <dbReference type="ARBA" id="ARBA00047614"/>
    </source>
</evidence>
<dbReference type="PROSITE" id="PS00843">
    <property type="entry name" value="DALA_DALA_LIGASE_1"/>
    <property type="match status" value="1"/>
</dbReference>
<dbReference type="Pfam" id="PF01820">
    <property type="entry name" value="Dala_Dala_lig_N"/>
    <property type="match status" value="1"/>
</dbReference>
<evidence type="ECO:0000256" key="18">
    <source>
        <dbReference type="ARBA" id="ARBA00060592"/>
    </source>
</evidence>
<comment type="catalytic activity">
    <reaction evidence="17 22">
        <text>2 D-alanine + ATP = D-alanyl-D-alanine + ADP + phosphate + H(+)</text>
        <dbReference type="Rhea" id="RHEA:11224"/>
        <dbReference type="ChEBI" id="CHEBI:15378"/>
        <dbReference type="ChEBI" id="CHEBI:30616"/>
        <dbReference type="ChEBI" id="CHEBI:43474"/>
        <dbReference type="ChEBI" id="CHEBI:57416"/>
        <dbReference type="ChEBI" id="CHEBI:57822"/>
        <dbReference type="ChEBI" id="CHEBI:456216"/>
        <dbReference type="EC" id="6.3.2.4"/>
    </reaction>
</comment>
<organism evidence="27 28">
    <name type="scientific">Alkalibacterium gilvum</name>
    <dbReference type="NCBI Taxonomy" id="1130080"/>
    <lineage>
        <taxon>Bacteria</taxon>
        <taxon>Bacillati</taxon>
        <taxon>Bacillota</taxon>
        <taxon>Bacilli</taxon>
        <taxon>Lactobacillales</taxon>
        <taxon>Carnobacteriaceae</taxon>
        <taxon>Alkalibacterium</taxon>
    </lineage>
</organism>
<dbReference type="EMBL" id="FNYW01000005">
    <property type="protein sequence ID" value="SEI61420.1"/>
    <property type="molecule type" value="Genomic_DNA"/>
</dbReference>
<dbReference type="InterPro" id="IPR011761">
    <property type="entry name" value="ATP-grasp"/>
</dbReference>
<evidence type="ECO:0000256" key="2">
    <source>
        <dbReference type="ARBA" id="ARBA00003921"/>
    </source>
</evidence>
<dbReference type="GO" id="GO:0008360">
    <property type="term" value="P:regulation of cell shape"/>
    <property type="evidence" value="ECO:0007669"/>
    <property type="project" value="UniProtKB-KW"/>
</dbReference>
<evidence type="ECO:0000256" key="3">
    <source>
        <dbReference type="ARBA" id="ARBA00004496"/>
    </source>
</evidence>
<evidence type="ECO:0000259" key="26">
    <source>
        <dbReference type="PROSITE" id="PS50975"/>
    </source>
</evidence>
<evidence type="ECO:0000256" key="7">
    <source>
        <dbReference type="ARBA" id="ARBA00022490"/>
    </source>
</evidence>
<dbReference type="PANTHER" id="PTHR23132">
    <property type="entry name" value="D-ALANINE--D-ALANINE LIGASE"/>
    <property type="match status" value="1"/>
</dbReference>
<evidence type="ECO:0000256" key="9">
    <source>
        <dbReference type="ARBA" id="ARBA00022723"/>
    </source>
</evidence>
<dbReference type="EC" id="6.3.2.4" evidence="6 22"/>
<evidence type="ECO:0000256" key="8">
    <source>
        <dbReference type="ARBA" id="ARBA00022598"/>
    </source>
</evidence>
<evidence type="ECO:0000256" key="22">
    <source>
        <dbReference type="HAMAP-Rule" id="MF_00047"/>
    </source>
</evidence>
<feature type="binding site" evidence="24">
    <location>
        <position position="300"/>
    </location>
    <ligand>
        <name>Mg(2+)</name>
        <dbReference type="ChEBI" id="CHEBI:18420"/>
        <label>2</label>
    </ligand>
</feature>
<keyword evidence="11 25" id="KW-0067">ATP-binding</keyword>
<comment type="pathway">
    <text evidence="4 22">Cell wall biogenesis; peptidoglycan biosynthesis.</text>
</comment>
<dbReference type="GO" id="GO:0005524">
    <property type="term" value="F:ATP binding"/>
    <property type="evidence" value="ECO:0007669"/>
    <property type="project" value="UniProtKB-UniRule"/>
</dbReference>
<feature type="binding site" evidence="24">
    <location>
        <position position="302"/>
    </location>
    <ligand>
        <name>Mg(2+)</name>
        <dbReference type="ChEBI" id="CHEBI:18420"/>
        <label>2</label>
    </ligand>
</feature>
<evidence type="ECO:0000256" key="6">
    <source>
        <dbReference type="ARBA" id="ARBA00012216"/>
    </source>
</evidence>
<evidence type="ECO:0000256" key="5">
    <source>
        <dbReference type="ARBA" id="ARBA00010871"/>
    </source>
</evidence>
<evidence type="ECO:0000256" key="25">
    <source>
        <dbReference type="PROSITE-ProRule" id="PRU00409"/>
    </source>
</evidence>
<sequence>MKIYVIYGGENAEHEVSVKSAFSILKHIYYDYHTIIPIYITREGEWYKGSEVKNKETISTEDQLSDLNEKELFSFDELNEEECLAFPILHGPNGEDGTIQGLFEALHIPYVGSGVLAGAVGMDKLISKGVFKEAGLSVLPYKEIKLREWKVDKQNVCSNIESYIGYPMYVKPANQGSSIGITRVLDEEELTKAIELAFNYDYRIIVEKELPVREIEVAILGNEDVHTSLPGEVAKDEQFYAYEDKYFNQESVVKIPAEISDELTKKIRKMAAVAFEAINGSGVARVDFFLTNEEDIYINEVNTFPGFTTDSMYPKIWTKTGIPFDDLIEEVIQLGMRRYKDKHKISKEITTGNKNREMENTDAELDNE</sequence>
<evidence type="ECO:0000256" key="13">
    <source>
        <dbReference type="ARBA" id="ARBA00022960"/>
    </source>
</evidence>
<evidence type="ECO:0000256" key="10">
    <source>
        <dbReference type="ARBA" id="ARBA00022741"/>
    </source>
</evidence>
<dbReference type="NCBIfam" id="NF002528">
    <property type="entry name" value="PRK01966.1-4"/>
    <property type="match status" value="1"/>
</dbReference>
<dbReference type="Gene3D" id="3.40.50.20">
    <property type="match status" value="1"/>
</dbReference>
<evidence type="ECO:0000256" key="16">
    <source>
        <dbReference type="ARBA" id="ARBA00023316"/>
    </source>
</evidence>
<dbReference type="AlphaFoldDB" id="A0A1H6SBM5"/>
<keyword evidence="16 22" id="KW-0961">Cell wall biogenesis/degradation</keyword>
<dbReference type="InterPro" id="IPR005905">
    <property type="entry name" value="D_ala_D_ala"/>
</dbReference>
<feature type="active site" evidence="23">
    <location>
        <position position="13"/>
    </location>
</feature>
<keyword evidence="7 22" id="KW-0963">Cytoplasm</keyword>
<proteinExistence type="inferred from homology"/>
<dbReference type="GO" id="GO:0071555">
    <property type="term" value="P:cell wall organization"/>
    <property type="evidence" value="ECO:0007669"/>
    <property type="project" value="UniProtKB-KW"/>
</dbReference>
<evidence type="ECO:0000256" key="24">
    <source>
        <dbReference type="PIRSR" id="PIRSR039102-3"/>
    </source>
</evidence>
<evidence type="ECO:0000313" key="27">
    <source>
        <dbReference type="EMBL" id="SEI61420.1"/>
    </source>
</evidence>
<dbReference type="Gene3D" id="3.30.1490.20">
    <property type="entry name" value="ATP-grasp fold, A domain"/>
    <property type="match status" value="1"/>
</dbReference>
<comment type="cofactor">
    <cofactor evidence="24">
        <name>Mg(2+)</name>
        <dbReference type="ChEBI" id="CHEBI:18420"/>
    </cofactor>
    <cofactor evidence="24">
        <name>Mn(2+)</name>
        <dbReference type="ChEBI" id="CHEBI:29035"/>
    </cofactor>
    <text evidence="24">Binds 2 magnesium or manganese ions per subunit.</text>
</comment>
<feature type="domain" description="ATP-grasp" evidence="26">
    <location>
        <begin position="128"/>
        <end position="333"/>
    </location>
</feature>
<evidence type="ECO:0000256" key="11">
    <source>
        <dbReference type="ARBA" id="ARBA00022840"/>
    </source>
</evidence>
<dbReference type="SUPFAM" id="SSF52440">
    <property type="entry name" value="PreATP-grasp domain"/>
    <property type="match status" value="1"/>
</dbReference>
<evidence type="ECO:0000256" key="23">
    <source>
        <dbReference type="PIRSR" id="PIRSR039102-1"/>
    </source>
</evidence>
<dbReference type="STRING" id="1130080.SAMN04488113_10583"/>